<proteinExistence type="predicted"/>
<evidence type="ECO:0000313" key="2">
    <source>
        <dbReference type="Proteomes" id="UP001164250"/>
    </source>
</evidence>
<comment type="caution">
    <text evidence="1">The sequence shown here is derived from an EMBL/GenBank/DDBJ whole genome shotgun (WGS) entry which is preliminary data.</text>
</comment>
<dbReference type="EMBL" id="CM047904">
    <property type="protein sequence ID" value="KAJ0089472.1"/>
    <property type="molecule type" value="Genomic_DNA"/>
</dbReference>
<dbReference type="Proteomes" id="UP001164250">
    <property type="component" value="Chromosome 8"/>
</dbReference>
<reference evidence="2" key="1">
    <citation type="journal article" date="2023" name="G3 (Bethesda)">
        <title>Genome assembly and association tests identify interacting loci associated with vigor, precocity, and sex in interspecific pistachio rootstocks.</title>
        <authorList>
            <person name="Palmer W."/>
            <person name="Jacygrad E."/>
            <person name="Sagayaradj S."/>
            <person name="Cavanaugh K."/>
            <person name="Han R."/>
            <person name="Bertier L."/>
            <person name="Beede B."/>
            <person name="Kafkas S."/>
            <person name="Golino D."/>
            <person name="Preece J."/>
            <person name="Michelmore R."/>
        </authorList>
    </citation>
    <scope>NUCLEOTIDE SEQUENCE [LARGE SCALE GENOMIC DNA]</scope>
</reference>
<sequence>MYEEWMEEVAKEAEIPISYKAMFTGMEEMRKVSQNPKDVSEHFEHGREILGIHVEMDELGCPMIIIPEEKNRRMSQPWTHSLIINLMGESIGYMMFKKKVEQLWAHYGNITLINLGYEFFLAHFTTVEDYDYDLTGGPWLMFDHYLVLRQWQPNFDPVVAKIDKISAWVRLLGLSIEYYDVEFLQCVGDLIGNTIKIDEITTSQCRALTVDSGKSRFAVLEDKVCMEKNIREVSYGLVLPEPSHNISQFSKKASTASRKVGENIINKLGYKYLVIAEAKVYYASYSQGKLEWICCFVYASPRSEEIEEPWSRLVDFALVRDPWMVVGDFNDISHPSEKKGGTPTNLLHYQNFSSHLNACNLMEVKTWGSRLEFSESYVKVLPRLSSDYHPSLCIQMVVSLERLLDTFGLKLLGLIMLMSKPSCRKNGNQVIVS</sequence>
<name>A0ACC1AS24_9ROSI</name>
<gene>
    <name evidence="1" type="ORF">Patl1_13458</name>
</gene>
<accession>A0ACC1AS24</accession>
<keyword evidence="2" id="KW-1185">Reference proteome</keyword>
<protein>
    <submittedName>
        <fullName evidence="1">Uncharacterized protein</fullName>
    </submittedName>
</protein>
<evidence type="ECO:0000313" key="1">
    <source>
        <dbReference type="EMBL" id="KAJ0089472.1"/>
    </source>
</evidence>
<organism evidence="1 2">
    <name type="scientific">Pistacia atlantica</name>
    <dbReference type="NCBI Taxonomy" id="434234"/>
    <lineage>
        <taxon>Eukaryota</taxon>
        <taxon>Viridiplantae</taxon>
        <taxon>Streptophyta</taxon>
        <taxon>Embryophyta</taxon>
        <taxon>Tracheophyta</taxon>
        <taxon>Spermatophyta</taxon>
        <taxon>Magnoliopsida</taxon>
        <taxon>eudicotyledons</taxon>
        <taxon>Gunneridae</taxon>
        <taxon>Pentapetalae</taxon>
        <taxon>rosids</taxon>
        <taxon>malvids</taxon>
        <taxon>Sapindales</taxon>
        <taxon>Anacardiaceae</taxon>
        <taxon>Pistacia</taxon>
    </lineage>
</organism>